<organism evidence="8 9">
    <name type="scientific">Camelimonas abortus</name>
    <dbReference type="NCBI Taxonomy" id="1017184"/>
    <lineage>
        <taxon>Bacteria</taxon>
        <taxon>Pseudomonadati</taxon>
        <taxon>Pseudomonadota</taxon>
        <taxon>Alphaproteobacteria</taxon>
        <taxon>Hyphomicrobiales</taxon>
        <taxon>Chelatococcaceae</taxon>
        <taxon>Camelimonas</taxon>
    </lineage>
</organism>
<dbReference type="Gene3D" id="1.10.3730.10">
    <property type="entry name" value="ProC C-terminal domain-like"/>
    <property type="match status" value="1"/>
</dbReference>
<dbReference type="SUPFAM" id="SSF51735">
    <property type="entry name" value="NAD(P)-binding Rossmann-fold domains"/>
    <property type="match status" value="1"/>
</dbReference>
<sequence>MAQFPASIVLAGAGRMGGAMLEGWLEGGLDPATVQVLEPHPSERLNALAARFGFALNPAPQTLRPPRALVLGVKPQTMAQAAPTLAPLAGPDGFVLSVLAGKTLDNLAAAFPGAGAVVRVMPNLPASIRRGVSVAVADARAGAQARAEASALLEAVGAVEWVDDESLIDAVTAVSGSGPAYVFHLVEAMAEAGVAAGLPRALSERLARQTVIGSGDLLRESPESAAALREAVTSPGGTTFAALQVLMREKDGMPALFAEAIAAAARRSRELSG</sequence>
<name>A0ABV7LB86_9HYPH</name>
<dbReference type="PANTHER" id="PTHR11645:SF0">
    <property type="entry name" value="PYRROLINE-5-CARBOXYLATE REDUCTASE 3"/>
    <property type="match status" value="1"/>
</dbReference>
<dbReference type="Gene3D" id="3.40.50.720">
    <property type="entry name" value="NAD(P)-binding Rossmann-like Domain"/>
    <property type="match status" value="1"/>
</dbReference>
<keyword evidence="2 4" id="KW-0521">NADP</keyword>
<dbReference type="PIRSF" id="PIRSF000193">
    <property type="entry name" value="Pyrrol-5-carb_rd"/>
    <property type="match status" value="1"/>
</dbReference>
<comment type="similarity">
    <text evidence="1 4">Belongs to the pyrroline-5-carboxylate reductase family.</text>
</comment>
<evidence type="ECO:0000256" key="3">
    <source>
        <dbReference type="ARBA" id="ARBA00023002"/>
    </source>
</evidence>
<evidence type="ECO:0000256" key="5">
    <source>
        <dbReference type="NCBIfam" id="TIGR00112"/>
    </source>
</evidence>
<reference evidence="9" key="1">
    <citation type="journal article" date="2019" name="Int. J. Syst. Evol. Microbiol.">
        <title>The Global Catalogue of Microorganisms (GCM) 10K type strain sequencing project: providing services to taxonomists for standard genome sequencing and annotation.</title>
        <authorList>
            <consortium name="The Broad Institute Genomics Platform"/>
            <consortium name="The Broad Institute Genome Sequencing Center for Infectious Disease"/>
            <person name="Wu L."/>
            <person name="Ma J."/>
        </authorList>
    </citation>
    <scope>NUCLEOTIDE SEQUENCE [LARGE SCALE GENOMIC DNA]</scope>
    <source>
        <strain evidence="9">CCM 7941</strain>
    </source>
</reference>
<evidence type="ECO:0000256" key="1">
    <source>
        <dbReference type="ARBA" id="ARBA00005525"/>
    </source>
</evidence>
<evidence type="ECO:0000313" key="8">
    <source>
        <dbReference type="EMBL" id="MFC3264968.1"/>
    </source>
</evidence>
<comment type="catalytic activity">
    <reaction evidence="4">
        <text>L-proline + NAD(+) = (S)-1-pyrroline-5-carboxylate + NADH + 2 H(+)</text>
        <dbReference type="Rhea" id="RHEA:14105"/>
        <dbReference type="ChEBI" id="CHEBI:15378"/>
        <dbReference type="ChEBI" id="CHEBI:17388"/>
        <dbReference type="ChEBI" id="CHEBI:57540"/>
        <dbReference type="ChEBI" id="CHEBI:57945"/>
        <dbReference type="ChEBI" id="CHEBI:60039"/>
        <dbReference type="EC" id="1.5.1.2"/>
    </reaction>
</comment>
<dbReference type="Pfam" id="PF14748">
    <property type="entry name" value="P5CR_dimer"/>
    <property type="match status" value="1"/>
</dbReference>
<comment type="subcellular location">
    <subcellularLocation>
        <location evidence="4">Cytoplasm</location>
    </subcellularLocation>
</comment>
<dbReference type="GO" id="GO:0004735">
    <property type="term" value="F:pyrroline-5-carboxylate reductase activity"/>
    <property type="evidence" value="ECO:0007669"/>
    <property type="project" value="UniProtKB-EC"/>
</dbReference>
<feature type="domain" description="Pyrroline-5-carboxylate reductase dimerisation" evidence="7">
    <location>
        <begin position="165"/>
        <end position="271"/>
    </location>
</feature>
<feature type="domain" description="Pyrroline-5-carboxylate reductase catalytic N-terminal" evidence="6">
    <location>
        <begin position="9"/>
        <end position="101"/>
    </location>
</feature>
<dbReference type="HAMAP" id="MF_01925">
    <property type="entry name" value="P5C_reductase"/>
    <property type="match status" value="1"/>
</dbReference>
<dbReference type="RefSeq" id="WP_376829451.1">
    <property type="nucleotide sequence ID" value="NZ_JBHLWR010000006.1"/>
</dbReference>
<evidence type="ECO:0000256" key="2">
    <source>
        <dbReference type="ARBA" id="ARBA00022857"/>
    </source>
</evidence>
<dbReference type="InterPro" id="IPR028939">
    <property type="entry name" value="P5C_Rdtase_cat_N"/>
</dbReference>
<proteinExistence type="inferred from homology"/>
<comment type="catalytic activity">
    <reaction evidence="4">
        <text>L-proline + NADP(+) = (S)-1-pyrroline-5-carboxylate + NADPH + 2 H(+)</text>
        <dbReference type="Rhea" id="RHEA:14109"/>
        <dbReference type="ChEBI" id="CHEBI:15378"/>
        <dbReference type="ChEBI" id="CHEBI:17388"/>
        <dbReference type="ChEBI" id="CHEBI:57783"/>
        <dbReference type="ChEBI" id="CHEBI:58349"/>
        <dbReference type="ChEBI" id="CHEBI:60039"/>
        <dbReference type="EC" id="1.5.1.2"/>
    </reaction>
</comment>
<comment type="caution">
    <text evidence="8">The sequence shown here is derived from an EMBL/GenBank/DDBJ whole genome shotgun (WGS) entry which is preliminary data.</text>
</comment>
<gene>
    <name evidence="4 8" type="primary">proC</name>
    <name evidence="8" type="ORF">ACFOEX_01160</name>
</gene>
<dbReference type="Pfam" id="PF03807">
    <property type="entry name" value="F420_oxidored"/>
    <property type="match status" value="1"/>
</dbReference>
<comment type="pathway">
    <text evidence="4">Amino-acid biosynthesis; L-proline biosynthesis; L-proline from L-glutamate 5-semialdehyde: step 1/1.</text>
</comment>
<comment type="function">
    <text evidence="4">Catalyzes the reduction of 1-pyrroline-5-carboxylate (PCA) to L-proline.</text>
</comment>
<dbReference type="NCBIfam" id="TIGR00112">
    <property type="entry name" value="proC"/>
    <property type="match status" value="1"/>
</dbReference>
<dbReference type="SUPFAM" id="SSF48179">
    <property type="entry name" value="6-phosphogluconate dehydrogenase C-terminal domain-like"/>
    <property type="match status" value="1"/>
</dbReference>
<dbReference type="InterPro" id="IPR000304">
    <property type="entry name" value="Pyrroline-COOH_reductase"/>
</dbReference>
<dbReference type="InterPro" id="IPR036291">
    <property type="entry name" value="NAD(P)-bd_dom_sf"/>
</dbReference>
<keyword evidence="4" id="KW-0641">Proline biosynthesis</keyword>
<dbReference type="EC" id="1.5.1.2" evidence="4 5"/>
<dbReference type="InterPro" id="IPR008927">
    <property type="entry name" value="6-PGluconate_DH-like_C_sf"/>
</dbReference>
<dbReference type="Proteomes" id="UP001595536">
    <property type="component" value="Unassembled WGS sequence"/>
</dbReference>
<evidence type="ECO:0000256" key="4">
    <source>
        <dbReference type="HAMAP-Rule" id="MF_01925"/>
    </source>
</evidence>
<dbReference type="PANTHER" id="PTHR11645">
    <property type="entry name" value="PYRROLINE-5-CARBOXYLATE REDUCTASE"/>
    <property type="match status" value="1"/>
</dbReference>
<dbReference type="EMBL" id="JBHRUV010000006">
    <property type="protein sequence ID" value="MFC3264968.1"/>
    <property type="molecule type" value="Genomic_DNA"/>
</dbReference>
<keyword evidence="9" id="KW-1185">Reference proteome</keyword>
<protein>
    <recommendedName>
        <fullName evidence="4 5">Pyrroline-5-carboxylate reductase</fullName>
        <shortName evidence="4">P5C reductase</shortName>
        <shortName evidence="4">P5CR</shortName>
        <ecNumber evidence="4 5">1.5.1.2</ecNumber>
    </recommendedName>
    <alternativeName>
        <fullName evidence="4">PCA reductase</fullName>
    </alternativeName>
</protein>
<evidence type="ECO:0000259" key="7">
    <source>
        <dbReference type="Pfam" id="PF14748"/>
    </source>
</evidence>
<keyword evidence="4" id="KW-0963">Cytoplasm</keyword>
<accession>A0ABV7LB86</accession>
<evidence type="ECO:0000313" key="9">
    <source>
        <dbReference type="Proteomes" id="UP001595536"/>
    </source>
</evidence>
<dbReference type="InterPro" id="IPR029036">
    <property type="entry name" value="P5CR_dimer"/>
</dbReference>
<evidence type="ECO:0000259" key="6">
    <source>
        <dbReference type="Pfam" id="PF03807"/>
    </source>
</evidence>
<keyword evidence="3 4" id="KW-0560">Oxidoreductase</keyword>
<keyword evidence="4" id="KW-0028">Amino-acid biosynthesis</keyword>